<keyword evidence="4" id="KW-1185">Reference proteome</keyword>
<reference evidence="4" key="1">
    <citation type="journal article" date="2019" name="Int. J. Syst. Evol. Microbiol.">
        <title>The Global Catalogue of Microorganisms (GCM) 10K type strain sequencing project: providing services to taxonomists for standard genome sequencing and annotation.</title>
        <authorList>
            <consortium name="The Broad Institute Genomics Platform"/>
            <consortium name="The Broad Institute Genome Sequencing Center for Infectious Disease"/>
            <person name="Wu L."/>
            <person name="Ma J."/>
        </authorList>
    </citation>
    <scope>NUCLEOTIDE SEQUENCE [LARGE SCALE GENOMIC DNA]</scope>
    <source>
        <strain evidence="4">CCUG 63682</strain>
    </source>
</reference>
<name>A0ABV9N0B7_9FLAO</name>
<protein>
    <submittedName>
        <fullName evidence="3">Antitoxin Xre/MbcA/ParS toxin-binding domain-containing protein</fullName>
    </submittedName>
</protein>
<feature type="compositionally biased region" description="Basic and acidic residues" evidence="1">
    <location>
        <begin position="1"/>
        <end position="17"/>
    </location>
</feature>
<dbReference type="InterPro" id="IPR011979">
    <property type="entry name" value="Antitox_Xre"/>
</dbReference>
<organism evidence="3 4">
    <name type="scientific">Geojedonia litorea</name>
    <dbReference type="NCBI Taxonomy" id="1268269"/>
    <lineage>
        <taxon>Bacteria</taxon>
        <taxon>Pseudomonadati</taxon>
        <taxon>Bacteroidota</taxon>
        <taxon>Flavobacteriia</taxon>
        <taxon>Flavobacteriales</taxon>
        <taxon>Flavobacteriaceae</taxon>
        <taxon>Geojedonia</taxon>
    </lineage>
</organism>
<comment type="caution">
    <text evidence="3">The sequence shown here is derived from an EMBL/GenBank/DDBJ whole genome shotgun (WGS) entry which is preliminary data.</text>
</comment>
<feature type="compositionally biased region" description="Basic residues" evidence="1">
    <location>
        <begin position="20"/>
        <end position="30"/>
    </location>
</feature>
<feature type="domain" description="Antitoxin Xre/MbcA/ParS-like toxin-binding" evidence="2">
    <location>
        <begin position="115"/>
        <end position="163"/>
    </location>
</feature>
<evidence type="ECO:0000313" key="4">
    <source>
        <dbReference type="Proteomes" id="UP001595953"/>
    </source>
</evidence>
<dbReference type="NCBIfam" id="TIGR02293">
    <property type="entry name" value="TAS_TIGR02293"/>
    <property type="match status" value="1"/>
</dbReference>
<evidence type="ECO:0000313" key="3">
    <source>
        <dbReference type="EMBL" id="MFC4720724.1"/>
    </source>
</evidence>
<gene>
    <name evidence="3" type="ORF">ACFO5O_00205</name>
</gene>
<accession>A0ABV9N0B7</accession>
<proteinExistence type="predicted"/>
<dbReference type="Proteomes" id="UP001595953">
    <property type="component" value="Unassembled WGS sequence"/>
</dbReference>
<feature type="region of interest" description="Disordered" evidence="1">
    <location>
        <begin position="1"/>
        <end position="30"/>
    </location>
</feature>
<evidence type="ECO:0000256" key="1">
    <source>
        <dbReference type="SAM" id="MobiDB-lite"/>
    </source>
</evidence>
<dbReference type="Pfam" id="PF09722">
    <property type="entry name" value="Xre_MbcA_ParS_C"/>
    <property type="match status" value="1"/>
</dbReference>
<evidence type="ECO:0000259" key="2">
    <source>
        <dbReference type="Pfam" id="PF09722"/>
    </source>
</evidence>
<dbReference type="RefSeq" id="WP_387959778.1">
    <property type="nucleotide sequence ID" value="NZ_JBHSGP010000004.1"/>
</dbReference>
<dbReference type="EMBL" id="JBHSGP010000004">
    <property type="protein sequence ID" value="MFC4720724.1"/>
    <property type="molecule type" value="Genomic_DNA"/>
</dbReference>
<dbReference type="InterPro" id="IPR024467">
    <property type="entry name" value="Xre/MbcA/ParS-like_toxin-bd"/>
</dbReference>
<sequence>MAVRERSTNPSKKESNVRVRVAKKGKNPVRHSKFSPSWVVIHSKDTPGFKLELIDRIREGVKKSDWKQLIQYTDSTEKEFEHILPASISSMQKKAVYSKETSERIYELAKLFGLGYEVFDTKDDFKRWLRTPSKALGNKMPFELLDSSFGFELVENEIIRIQYNVYS</sequence>